<dbReference type="EMBL" id="JAUTDP010000016">
    <property type="protein sequence ID" value="KAK3388279.1"/>
    <property type="molecule type" value="Genomic_DNA"/>
</dbReference>
<reference evidence="2" key="2">
    <citation type="submission" date="2023-07" db="EMBL/GenBank/DDBJ databases">
        <authorList>
            <consortium name="Lawrence Berkeley National Laboratory"/>
            <person name="Haridas S."/>
            <person name="Hensen N."/>
            <person name="Bonometti L."/>
            <person name="Westerberg I."/>
            <person name="Brannstrom I.O."/>
            <person name="Guillou S."/>
            <person name="Cros-Aarteil S."/>
            <person name="Calhoun S."/>
            <person name="Kuo A."/>
            <person name="Mondo S."/>
            <person name="Pangilinan J."/>
            <person name="Riley R."/>
            <person name="LaButti K."/>
            <person name="Andreopoulos B."/>
            <person name="Lipzen A."/>
            <person name="Chen C."/>
            <person name="Yanf M."/>
            <person name="Daum C."/>
            <person name="Ng V."/>
            <person name="Clum A."/>
            <person name="Steindorff A."/>
            <person name="Ohm R."/>
            <person name="Martin F."/>
            <person name="Silar P."/>
            <person name="Natvig D."/>
            <person name="Lalanne C."/>
            <person name="Gautier V."/>
            <person name="Ament-velasquez S.L."/>
            <person name="Kruys A."/>
            <person name="Hutchinson M.I."/>
            <person name="Powell A.J."/>
            <person name="Barry K."/>
            <person name="Miller A.N."/>
            <person name="Grigoriev I.V."/>
            <person name="Debuchy R."/>
            <person name="Gladieux P."/>
            <person name="Thoren M.H."/>
            <person name="Johannesson H."/>
        </authorList>
    </citation>
    <scope>NUCLEOTIDE SEQUENCE</scope>
    <source>
        <strain evidence="2">FGSC 1904</strain>
    </source>
</reference>
<feature type="compositionally biased region" description="Pro residues" evidence="1">
    <location>
        <begin position="64"/>
        <end position="80"/>
    </location>
</feature>
<evidence type="ECO:0000313" key="3">
    <source>
        <dbReference type="Proteomes" id="UP001281003"/>
    </source>
</evidence>
<evidence type="ECO:0000313" key="2">
    <source>
        <dbReference type="EMBL" id="KAK3388279.1"/>
    </source>
</evidence>
<name>A0AAE0NV85_SORBR</name>
<keyword evidence="3" id="KW-1185">Reference proteome</keyword>
<reference evidence="2" key="1">
    <citation type="journal article" date="2023" name="Mol. Phylogenet. Evol.">
        <title>Genome-scale phylogeny and comparative genomics of the fungal order Sordariales.</title>
        <authorList>
            <person name="Hensen N."/>
            <person name="Bonometti L."/>
            <person name="Westerberg I."/>
            <person name="Brannstrom I.O."/>
            <person name="Guillou S."/>
            <person name="Cros-Aarteil S."/>
            <person name="Calhoun S."/>
            <person name="Haridas S."/>
            <person name="Kuo A."/>
            <person name="Mondo S."/>
            <person name="Pangilinan J."/>
            <person name="Riley R."/>
            <person name="LaButti K."/>
            <person name="Andreopoulos B."/>
            <person name="Lipzen A."/>
            <person name="Chen C."/>
            <person name="Yan M."/>
            <person name="Daum C."/>
            <person name="Ng V."/>
            <person name="Clum A."/>
            <person name="Steindorff A."/>
            <person name="Ohm R.A."/>
            <person name="Martin F."/>
            <person name="Silar P."/>
            <person name="Natvig D.O."/>
            <person name="Lalanne C."/>
            <person name="Gautier V."/>
            <person name="Ament-Velasquez S.L."/>
            <person name="Kruys A."/>
            <person name="Hutchinson M.I."/>
            <person name="Powell A.J."/>
            <person name="Barry K."/>
            <person name="Miller A.N."/>
            <person name="Grigoriev I.V."/>
            <person name="Debuchy R."/>
            <person name="Gladieux P."/>
            <person name="Hiltunen Thoren M."/>
            <person name="Johannesson H."/>
        </authorList>
    </citation>
    <scope>NUCLEOTIDE SEQUENCE</scope>
    <source>
        <strain evidence="2">FGSC 1904</strain>
    </source>
</reference>
<evidence type="ECO:0000256" key="1">
    <source>
        <dbReference type="SAM" id="MobiDB-lite"/>
    </source>
</evidence>
<feature type="compositionally biased region" description="Pro residues" evidence="1">
    <location>
        <begin position="38"/>
        <end position="49"/>
    </location>
</feature>
<protein>
    <submittedName>
        <fullName evidence="2">Uncharacterized protein</fullName>
    </submittedName>
</protein>
<proteinExistence type="predicted"/>
<sequence>MIAPITFGEPIPTVPSAPIPTLPRPKPPAYCEDGDPIPTVPSAPIPTLPKPRMFSIVHDGEPIPTVPSAPIPTLPKPKPPTRSEDSDHEDDAEMESLRRNFRNSGYWTKEGKISREVKEKPVLAEFWFCGDVGPGCRDGTDGGGAQ</sequence>
<dbReference type="Proteomes" id="UP001281003">
    <property type="component" value="Unassembled WGS sequence"/>
</dbReference>
<feature type="compositionally biased region" description="Pro residues" evidence="1">
    <location>
        <begin position="12"/>
        <end position="28"/>
    </location>
</feature>
<gene>
    <name evidence="2" type="ORF">B0T20DRAFT_511441</name>
</gene>
<feature type="region of interest" description="Disordered" evidence="1">
    <location>
        <begin position="1"/>
        <end position="103"/>
    </location>
</feature>
<comment type="caution">
    <text evidence="2">The sequence shown here is derived from an EMBL/GenBank/DDBJ whole genome shotgun (WGS) entry which is preliminary data.</text>
</comment>
<organism evidence="2 3">
    <name type="scientific">Sordaria brevicollis</name>
    <dbReference type="NCBI Taxonomy" id="83679"/>
    <lineage>
        <taxon>Eukaryota</taxon>
        <taxon>Fungi</taxon>
        <taxon>Dikarya</taxon>
        <taxon>Ascomycota</taxon>
        <taxon>Pezizomycotina</taxon>
        <taxon>Sordariomycetes</taxon>
        <taxon>Sordariomycetidae</taxon>
        <taxon>Sordariales</taxon>
        <taxon>Sordariaceae</taxon>
        <taxon>Sordaria</taxon>
    </lineage>
</organism>
<accession>A0AAE0NV85</accession>
<dbReference type="AlphaFoldDB" id="A0AAE0NV85"/>